<evidence type="ECO:0000256" key="2">
    <source>
        <dbReference type="ARBA" id="ARBA00022737"/>
    </source>
</evidence>
<dbReference type="InterPro" id="IPR013087">
    <property type="entry name" value="Znf_C2H2_type"/>
</dbReference>
<dbReference type="AlphaFoldDB" id="A0A6P8ZX58"/>
<keyword evidence="3 5" id="KW-0863">Zinc-finger</keyword>
<evidence type="ECO:0000259" key="7">
    <source>
        <dbReference type="PROSITE" id="PS50157"/>
    </source>
</evidence>
<keyword evidence="1" id="KW-0479">Metal-binding</keyword>
<dbReference type="OrthoDB" id="10004641at2759"/>
<protein>
    <submittedName>
        <fullName evidence="9">Zinc finger protein 524-like</fullName>
    </submittedName>
</protein>
<accession>A0A6P8ZX58</accession>
<evidence type="ECO:0000256" key="3">
    <source>
        <dbReference type="ARBA" id="ARBA00022771"/>
    </source>
</evidence>
<dbReference type="SUPFAM" id="SSF57667">
    <property type="entry name" value="beta-beta-alpha zinc fingers"/>
    <property type="match status" value="1"/>
</dbReference>
<keyword evidence="6" id="KW-0732">Signal</keyword>
<keyword evidence="8" id="KW-1185">Reference proteome</keyword>
<dbReference type="RefSeq" id="XP_034249719.1">
    <property type="nucleotide sequence ID" value="XM_034393828.1"/>
</dbReference>
<organism evidence="9">
    <name type="scientific">Thrips palmi</name>
    <name type="common">Melon thrips</name>
    <dbReference type="NCBI Taxonomy" id="161013"/>
    <lineage>
        <taxon>Eukaryota</taxon>
        <taxon>Metazoa</taxon>
        <taxon>Ecdysozoa</taxon>
        <taxon>Arthropoda</taxon>
        <taxon>Hexapoda</taxon>
        <taxon>Insecta</taxon>
        <taxon>Pterygota</taxon>
        <taxon>Neoptera</taxon>
        <taxon>Paraneoptera</taxon>
        <taxon>Thysanoptera</taxon>
        <taxon>Terebrantia</taxon>
        <taxon>Thripoidea</taxon>
        <taxon>Thripidae</taxon>
        <taxon>Thrips</taxon>
    </lineage>
</organism>
<dbReference type="InParanoid" id="A0A6P8ZX58"/>
<sequence>MLQLNVFRVSATIRLAPLSLLVAASYWVPYTPHTDRADQGGDHGADADQGVPYAANAAMPAMATGTAPGSLAAFHGPLRLRGMRGAGSFPCQQCGKTYRWKGNLSQHLRYECGMPPQFKCPYCPYRSKHRSDLKNKHMKTKHPNLPLILPTVAPATSSFC</sequence>
<name>A0A6P8ZX58_THRPL</name>
<evidence type="ECO:0000313" key="9">
    <source>
        <dbReference type="RefSeq" id="XP_034249719.1"/>
    </source>
</evidence>
<dbReference type="InterPro" id="IPR036236">
    <property type="entry name" value="Znf_C2H2_sf"/>
</dbReference>
<dbReference type="GeneID" id="117650407"/>
<dbReference type="Gene3D" id="3.30.160.60">
    <property type="entry name" value="Classic Zinc Finger"/>
    <property type="match status" value="2"/>
</dbReference>
<evidence type="ECO:0000256" key="1">
    <source>
        <dbReference type="ARBA" id="ARBA00022723"/>
    </source>
</evidence>
<gene>
    <name evidence="9" type="primary">LOC117650407</name>
</gene>
<keyword evidence="4" id="KW-0862">Zinc</keyword>
<feature type="signal peptide" evidence="6">
    <location>
        <begin position="1"/>
        <end position="24"/>
    </location>
</feature>
<evidence type="ECO:0000256" key="6">
    <source>
        <dbReference type="SAM" id="SignalP"/>
    </source>
</evidence>
<dbReference type="Proteomes" id="UP000515158">
    <property type="component" value="Unplaced"/>
</dbReference>
<dbReference type="SMART" id="SM00355">
    <property type="entry name" value="ZnF_C2H2"/>
    <property type="match status" value="2"/>
</dbReference>
<proteinExistence type="predicted"/>
<dbReference type="KEGG" id="tpal:117650407"/>
<feature type="chain" id="PRO_5028219720" evidence="6">
    <location>
        <begin position="25"/>
        <end position="160"/>
    </location>
</feature>
<evidence type="ECO:0000313" key="8">
    <source>
        <dbReference type="Proteomes" id="UP000515158"/>
    </source>
</evidence>
<reference evidence="9" key="1">
    <citation type="submission" date="2025-08" db="UniProtKB">
        <authorList>
            <consortium name="RefSeq"/>
        </authorList>
    </citation>
    <scope>IDENTIFICATION</scope>
    <source>
        <tissue evidence="9">Total insect</tissue>
    </source>
</reference>
<dbReference type="PROSITE" id="PS50157">
    <property type="entry name" value="ZINC_FINGER_C2H2_2"/>
    <property type="match status" value="1"/>
</dbReference>
<keyword evidence="2" id="KW-0677">Repeat</keyword>
<dbReference type="GO" id="GO:0008270">
    <property type="term" value="F:zinc ion binding"/>
    <property type="evidence" value="ECO:0007669"/>
    <property type="project" value="UniProtKB-KW"/>
</dbReference>
<feature type="domain" description="C2H2-type" evidence="7">
    <location>
        <begin position="89"/>
        <end position="116"/>
    </location>
</feature>
<evidence type="ECO:0000256" key="4">
    <source>
        <dbReference type="ARBA" id="ARBA00022833"/>
    </source>
</evidence>
<evidence type="ECO:0000256" key="5">
    <source>
        <dbReference type="PROSITE-ProRule" id="PRU00042"/>
    </source>
</evidence>
<dbReference type="FunFam" id="3.30.160.60:FF:000100">
    <property type="entry name" value="Zinc finger 45-like"/>
    <property type="match status" value="1"/>
</dbReference>